<evidence type="ECO:0000256" key="2">
    <source>
        <dbReference type="SAM" id="Phobius"/>
    </source>
</evidence>
<dbReference type="Gene3D" id="2.60.120.260">
    <property type="entry name" value="Galactose-binding domain-like"/>
    <property type="match status" value="2"/>
</dbReference>
<feature type="compositionally biased region" description="Low complexity" evidence="1">
    <location>
        <begin position="421"/>
        <end position="434"/>
    </location>
</feature>
<evidence type="ECO:0000313" key="3">
    <source>
        <dbReference type="EMBL" id="KAJ7689448.1"/>
    </source>
</evidence>
<reference evidence="3" key="1">
    <citation type="submission" date="2023-03" db="EMBL/GenBank/DDBJ databases">
        <title>Massive genome expansion in bonnet fungi (Mycena s.s.) driven by repeated elements and novel gene families across ecological guilds.</title>
        <authorList>
            <consortium name="Lawrence Berkeley National Laboratory"/>
            <person name="Harder C.B."/>
            <person name="Miyauchi S."/>
            <person name="Viragh M."/>
            <person name="Kuo A."/>
            <person name="Thoen E."/>
            <person name="Andreopoulos B."/>
            <person name="Lu D."/>
            <person name="Skrede I."/>
            <person name="Drula E."/>
            <person name="Henrissat B."/>
            <person name="Morin E."/>
            <person name="Kohler A."/>
            <person name="Barry K."/>
            <person name="LaButti K."/>
            <person name="Morin E."/>
            <person name="Salamov A."/>
            <person name="Lipzen A."/>
            <person name="Mereny Z."/>
            <person name="Hegedus B."/>
            <person name="Baldrian P."/>
            <person name="Stursova M."/>
            <person name="Weitz H."/>
            <person name="Taylor A."/>
            <person name="Grigoriev I.V."/>
            <person name="Nagy L.G."/>
            <person name="Martin F."/>
            <person name="Kauserud H."/>
        </authorList>
    </citation>
    <scope>NUCLEOTIDE SEQUENCE</scope>
    <source>
        <strain evidence="3">CBHHK067</strain>
    </source>
</reference>
<proteinExistence type="predicted"/>
<comment type="caution">
    <text evidence="3">The sequence shown here is derived from an EMBL/GenBank/DDBJ whole genome shotgun (WGS) entry which is preliminary data.</text>
</comment>
<keyword evidence="2" id="KW-1133">Transmembrane helix</keyword>
<sequence>MVKINTESLIDDSSRYLFNSAISSWTPSENAFQLGSGSAVQARLVRRAKYFTTRDSASSSVFSSASWIWSADSDGSASAAAGNVAFLKTFATPPGKTGAYALVAVTAADNFTFWVNGQPIGASGNETNGWTSAHVLRAALNASTNVFSVLARAGAGAFGPPSKSHTPTTPPILSFPDASWGATADIPADFPTPLNTSAFAAAAVLAPYGSGPWGNGATLAPPDPAPLNLSASTWLWSAPNSSTVDVPVGSTGFRKTVSSPSGKTAASAEILLTVDNSFDLYVAGRYVGSPPYDPNSLSVSAVWNYAQQFTVDLDPDVNVFTVIAKNFARDGDPSPTAPSNAGFIAVVRISYADNTSDLIGTDATWLISNDTDIPASAFLSLDDSALIPAVAQGPFGIAPWGQLLGTSDALDAARVPPGPYTSTASQSQGSSAGSDSEDVHKLPPWVIAGSVVVILVAVGLLALFWRDWRRKRFQEAPPLPLPPPPPVTGKLERELVERNDGSRRPSLRDVELGADLPPPHYTYSERTAQAA</sequence>
<dbReference type="AlphaFoldDB" id="A0AAD7DEI2"/>
<protein>
    <submittedName>
        <fullName evidence="3">Uncharacterized protein</fullName>
    </submittedName>
</protein>
<keyword evidence="2" id="KW-0812">Transmembrane</keyword>
<organism evidence="3 4">
    <name type="scientific">Mycena rosella</name>
    <name type="common">Pink bonnet</name>
    <name type="synonym">Agaricus rosellus</name>
    <dbReference type="NCBI Taxonomy" id="1033263"/>
    <lineage>
        <taxon>Eukaryota</taxon>
        <taxon>Fungi</taxon>
        <taxon>Dikarya</taxon>
        <taxon>Basidiomycota</taxon>
        <taxon>Agaricomycotina</taxon>
        <taxon>Agaricomycetes</taxon>
        <taxon>Agaricomycetidae</taxon>
        <taxon>Agaricales</taxon>
        <taxon>Marasmiineae</taxon>
        <taxon>Mycenaceae</taxon>
        <taxon>Mycena</taxon>
    </lineage>
</organism>
<evidence type="ECO:0000313" key="4">
    <source>
        <dbReference type="Proteomes" id="UP001221757"/>
    </source>
</evidence>
<feature type="region of interest" description="Disordered" evidence="1">
    <location>
        <begin position="497"/>
        <end position="531"/>
    </location>
</feature>
<dbReference type="Proteomes" id="UP001221757">
    <property type="component" value="Unassembled WGS sequence"/>
</dbReference>
<feature type="region of interest" description="Disordered" evidence="1">
    <location>
        <begin position="414"/>
        <end position="438"/>
    </location>
</feature>
<feature type="transmembrane region" description="Helical" evidence="2">
    <location>
        <begin position="445"/>
        <end position="465"/>
    </location>
</feature>
<keyword evidence="4" id="KW-1185">Reference proteome</keyword>
<name>A0AAD7DEI2_MYCRO</name>
<dbReference type="EMBL" id="JARKIE010000072">
    <property type="protein sequence ID" value="KAJ7689448.1"/>
    <property type="molecule type" value="Genomic_DNA"/>
</dbReference>
<gene>
    <name evidence="3" type="ORF">B0H17DRAFT_1135031</name>
</gene>
<evidence type="ECO:0000256" key="1">
    <source>
        <dbReference type="SAM" id="MobiDB-lite"/>
    </source>
</evidence>
<accession>A0AAD7DEI2</accession>
<keyword evidence="2" id="KW-0472">Membrane</keyword>
<feature type="compositionally biased region" description="Basic and acidic residues" evidence="1">
    <location>
        <begin position="497"/>
        <end position="511"/>
    </location>
</feature>